<evidence type="ECO:0000256" key="3">
    <source>
        <dbReference type="ARBA" id="ARBA00011837"/>
    </source>
</evidence>
<dbReference type="AlphaFoldDB" id="A0A6A6ZXW8"/>
<evidence type="ECO:0000256" key="6">
    <source>
        <dbReference type="ARBA" id="ARBA00023159"/>
    </source>
</evidence>
<feature type="compositionally biased region" description="Low complexity" evidence="11">
    <location>
        <begin position="1"/>
        <end position="14"/>
    </location>
</feature>
<keyword evidence="13" id="KW-1185">Reference proteome</keyword>
<comment type="subcellular location">
    <subcellularLocation>
        <location evidence="1 10">Nucleus</location>
    </subcellularLocation>
</comment>
<dbReference type="Proteomes" id="UP000799424">
    <property type="component" value="Unassembled WGS sequence"/>
</dbReference>
<dbReference type="Pfam" id="PF05983">
    <property type="entry name" value="Med7"/>
    <property type="match status" value="1"/>
</dbReference>
<dbReference type="GO" id="GO:0070847">
    <property type="term" value="C:core mediator complex"/>
    <property type="evidence" value="ECO:0007669"/>
    <property type="project" value="TreeGrafter"/>
</dbReference>
<evidence type="ECO:0000256" key="5">
    <source>
        <dbReference type="ARBA" id="ARBA00023015"/>
    </source>
</evidence>
<evidence type="ECO:0000256" key="8">
    <source>
        <dbReference type="ARBA" id="ARBA00023242"/>
    </source>
</evidence>
<proteinExistence type="inferred from homology"/>
<name>A0A6A6ZXW8_9PLEO</name>
<feature type="region of interest" description="Disordered" evidence="11">
    <location>
        <begin position="247"/>
        <end position="284"/>
    </location>
</feature>
<gene>
    <name evidence="12" type="ORF">CC86DRAFT_42733</name>
</gene>
<keyword evidence="6 10" id="KW-0010">Activator</keyword>
<dbReference type="GO" id="GO:0003712">
    <property type="term" value="F:transcription coregulator activity"/>
    <property type="evidence" value="ECO:0007669"/>
    <property type="project" value="InterPro"/>
</dbReference>
<dbReference type="GO" id="GO:0016592">
    <property type="term" value="C:mediator complex"/>
    <property type="evidence" value="ECO:0007669"/>
    <property type="project" value="InterPro"/>
</dbReference>
<evidence type="ECO:0000256" key="2">
    <source>
        <dbReference type="ARBA" id="ARBA00009994"/>
    </source>
</evidence>
<dbReference type="Gene3D" id="6.10.140.200">
    <property type="match status" value="1"/>
</dbReference>
<dbReference type="InterPro" id="IPR044888">
    <property type="entry name" value="Mediatior_Med7_sf"/>
</dbReference>
<comment type="function">
    <text evidence="9">Component of the Mediator complex, a coactivator involved in the regulated transcription of nearly all RNA polymerase II-dependent genes. Mediator functions as a bridge to convey information from gene-specific regulatory proteins to the basal RNA polymerase II transcription machinery. Mediator is recruited to promoters by direct interactions with regulatory proteins and serves as a scaffold for the assembly of a functional preinitiation complex with RNA polymerase II and the general transcription factors.</text>
</comment>
<dbReference type="OrthoDB" id="10253553at2759"/>
<comment type="similarity">
    <text evidence="2 10">Belongs to the Mediator complex subunit 7 family.</text>
</comment>
<keyword evidence="8 10" id="KW-0539">Nucleus</keyword>
<dbReference type="PANTHER" id="PTHR21428:SF11">
    <property type="entry name" value="MEDIATOR OF RNA POLYMERASE II TRANSCRIPTION SUBUNIT 7"/>
    <property type="match status" value="1"/>
</dbReference>
<dbReference type="EMBL" id="MU006228">
    <property type="protein sequence ID" value="KAF2825389.1"/>
    <property type="molecule type" value="Genomic_DNA"/>
</dbReference>
<evidence type="ECO:0000256" key="7">
    <source>
        <dbReference type="ARBA" id="ARBA00023163"/>
    </source>
</evidence>
<protein>
    <recommendedName>
        <fullName evidence="4 10">Mediator of RNA polymerase II transcription subunit 7</fullName>
    </recommendedName>
</protein>
<evidence type="ECO:0000256" key="1">
    <source>
        <dbReference type="ARBA" id="ARBA00004123"/>
    </source>
</evidence>
<evidence type="ECO:0000256" key="11">
    <source>
        <dbReference type="SAM" id="MobiDB-lite"/>
    </source>
</evidence>
<keyword evidence="7 10" id="KW-0804">Transcription</keyword>
<evidence type="ECO:0000256" key="4">
    <source>
        <dbReference type="ARBA" id="ARBA00020631"/>
    </source>
</evidence>
<evidence type="ECO:0000256" key="9">
    <source>
        <dbReference type="ARBA" id="ARBA00025687"/>
    </source>
</evidence>
<keyword evidence="5 10" id="KW-0805">Transcription regulation</keyword>
<evidence type="ECO:0000313" key="13">
    <source>
        <dbReference type="Proteomes" id="UP000799424"/>
    </source>
</evidence>
<sequence>MADQQQQQQQQQQQPEEEEDELFTIPPFPPPPPFFQHFTTENLDKLKEIQDEVRPEALTDDGTPAKLSIDQILRLPTELRYLIPPEPPAESDEFKVFGTVTSAKGSDSFIKTMEWISQTLANDYTITDWTYEQLYPPTDSSSSASASTDRQRYLFRFLRSILIAYIELLGIVAVNPVSDHKEQKLRDILTMVTNMHALINEYRPHQARETLILEMEKQVKRKKMEIEGVKKMKDRVAEVLEGFGREVPGEKVEKSEENTVRNEEERRKDAQRHMWRAMDEILGQ</sequence>
<accession>A0A6A6ZXW8</accession>
<dbReference type="Gene3D" id="6.10.140.1520">
    <property type="match status" value="1"/>
</dbReference>
<dbReference type="SUPFAM" id="SSF140718">
    <property type="entry name" value="Mediator hinge subcomplex-like"/>
    <property type="match status" value="1"/>
</dbReference>
<feature type="region of interest" description="Disordered" evidence="11">
    <location>
        <begin position="1"/>
        <end position="32"/>
    </location>
</feature>
<organism evidence="12 13">
    <name type="scientific">Ophiobolus disseminans</name>
    <dbReference type="NCBI Taxonomy" id="1469910"/>
    <lineage>
        <taxon>Eukaryota</taxon>
        <taxon>Fungi</taxon>
        <taxon>Dikarya</taxon>
        <taxon>Ascomycota</taxon>
        <taxon>Pezizomycotina</taxon>
        <taxon>Dothideomycetes</taxon>
        <taxon>Pleosporomycetidae</taxon>
        <taxon>Pleosporales</taxon>
        <taxon>Pleosporineae</taxon>
        <taxon>Phaeosphaeriaceae</taxon>
        <taxon>Ophiobolus</taxon>
    </lineage>
</organism>
<dbReference type="InterPro" id="IPR037212">
    <property type="entry name" value="Med7/Med21-like"/>
</dbReference>
<dbReference type="GO" id="GO:0006357">
    <property type="term" value="P:regulation of transcription by RNA polymerase II"/>
    <property type="evidence" value="ECO:0007669"/>
    <property type="project" value="InterPro"/>
</dbReference>
<comment type="subunit">
    <text evidence="3 10">Component of the Mediator complex.</text>
</comment>
<dbReference type="InterPro" id="IPR009244">
    <property type="entry name" value="Mediatior_Med7"/>
</dbReference>
<reference evidence="12" key="1">
    <citation type="journal article" date="2020" name="Stud. Mycol.">
        <title>101 Dothideomycetes genomes: a test case for predicting lifestyles and emergence of pathogens.</title>
        <authorList>
            <person name="Haridas S."/>
            <person name="Albert R."/>
            <person name="Binder M."/>
            <person name="Bloem J."/>
            <person name="Labutti K."/>
            <person name="Salamov A."/>
            <person name="Andreopoulos B."/>
            <person name="Baker S."/>
            <person name="Barry K."/>
            <person name="Bills G."/>
            <person name="Bluhm B."/>
            <person name="Cannon C."/>
            <person name="Castanera R."/>
            <person name="Culley D."/>
            <person name="Daum C."/>
            <person name="Ezra D."/>
            <person name="Gonzalez J."/>
            <person name="Henrissat B."/>
            <person name="Kuo A."/>
            <person name="Liang C."/>
            <person name="Lipzen A."/>
            <person name="Lutzoni F."/>
            <person name="Magnuson J."/>
            <person name="Mondo S."/>
            <person name="Nolan M."/>
            <person name="Ohm R."/>
            <person name="Pangilinan J."/>
            <person name="Park H.-J."/>
            <person name="Ramirez L."/>
            <person name="Alfaro M."/>
            <person name="Sun H."/>
            <person name="Tritt A."/>
            <person name="Yoshinaga Y."/>
            <person name="Zwiers L.-H."/>
            <person name="Turgeon B."/>
            <person name="Goodwin S."/>
            <person name="Spatafora J."/>
            <person name="Crous P."/>
            <person name="Grigoriev I."/>
        </authorList>
    </citation>
    <scope>NUCLEOTIDE SEQUENCE</scope>
    <source>
        <strain evidence="12">CBS 113818</strain>
    </source>
</reference>
<evidence type="ECO:0000313" key="12">
    <source>
        <dbReference type="EMBL" id="KAF2825389.1"/>
    </source>
</evidence>
<dbReference type="PANTHER" id="PTHR21428">
    <property type="entry name" value="MEDIATOR OF RNA POLYMERASE II TRANSCRIPTION SUBUNIT 7"/>
    <property type="match status" value="1"/>
</dbReference>
<evidence type="ECO:0000256" key="10">
    <source>
        <dbReference type="RuleBase" id="RU364060"/>
    </source>
</evidence>